<evidence type="ECO:0000313" key="4">
    <source>
        <dbReference type="Proteomes" id="UP001189429"/>
    </source>
</evidence>
<feature type="compositionally biased region" description="Low complexity" evidence="1">
    <location>
        <begin position="356"/>
        <end position="374"/>
    </location>
</feature>
<feature type="region of interest" description="Disordered" evidence="1">
    <location>
        <begin position="356"/>
        <end position="385"/>
    </location>
</feature>
<dbReference type="EMBL" id="CAUYUJ010013258">
    <property type="protein sequence ID" value="CAK0835881.1"/>
    <property type="molecule type" value="Genomic_DNA"/>
</dbReference>
<evidence type="ECO:0000256" key="1">
    <source>
        <dbReference type="SAM" id="MobiDB-lite"/>
    </source>
</evidence>
<comment type="caution">
    <text evidence="3">The sequence shown here is derived from an EMBL/GenBank/DDBJ whole genome shotgun (WGS) entry which is preliminary data.</text>
</comment>
<organism evidence="3 4">
    <name type="scientific">Prorocentrum cordatum</name>
    <dbReference type="NCBI Taxonomy" id="2364126"/>
    <lineage>
        <taxon>Eukaryota</taxon>
        <taxon>Sar</taxon>
        <taxon>Alveolata</taxon>
        <taxon>Dinophyceae</taxon>
        <taxon>Prorocentrales</taxon>
        <taxon>Prorocentraceae</taxon>
        <taxon>Prorocentrum</taxon>
    </lineage>
</organism>
<keyword evidence="4" id="KW-1185">Reference proteome</keyword>
<feature type="non-terminal residue" evidence="3">
    <location>
        <position position="385"/>
    </location>
</feature>
<evidence type="ECO:0000313" key="3">
    <source>
        <dbReference type="EMBL" id="CAK0835881.1"/>
    </source>
</evidence>
<name>A0ABN9SUE8_9DINO</name>
<proteinExistence type="predicted"/>
<feature type="compositionally biased region" description="Low complexity" evidence="1">
    <location>
        <begin position="185"/>
        <end position="195"/>
    </location>
</feature>
<reference evidence="3" key="1">
    <citation type="submission" date="2023-10" db="EMBL/GenBank/DDBJ databases">
        <authorList>
            <person name="Chen Y."/>
            <person name="Shah S."/>
            <person name="Dougan E. K."/>
            <person name="Thang M."/>
            <person name="Chan C."/>
        </authorList>
    </citation>
    <scope>NUCLEOTIDE SEQUENCE [LARGE SCALE GENOMIC DNA]</scope>
</reference>
<dbReference type="PANTHER" id="PTHR43358">
    <property type="entry name" value="ALPHA/BETA-HYDROLASE"/>
    <property type="match status" value="1"/>
</dbReference>
<dbReference type="Pfam" id="PF21743">
    <property type="entry name" value="PTM_DIR17_Tudor"/>
    <property type="match status" value="1"/>
</dbReference>
<sequence length="385" mass="40794">MSECEEAIVQAVDSQAPSMASRDAKGRTPPRRRLDPFGVLWKMIIRPPRAEYTVDELGPKAFRIPDAEGRYCREDIQLQNLRGERLECSHFRALPAHADAPVRFEHVESVIDVSRVNLTYWRNKRFTCPTVHRLRCRLAWGRPLEAAGAVPADAAAVPAAWRPRVARPLGEASAGPAAAHIQEQPGRSVRPARGAAPGGRERARAGSAAMACGRLGGEKGDAATDAVWAAPSPCRARASLGARSVASGRSSILSARSGEGDLVALSLACAKADPLFGATVRKVFGECAFYGQVISIDRDIHSGERAYHVAYEDGDEEHLSEPEVRGALVRTSMAAAHCPPIAGAAAAGCHGGPRLSGARAPGAAAPPLLAAPGAHRGGGRRLEHR</sequence>
<feature type="region of interest" description="Disordered" evidence="1">
    <location>
        <begin position="11"/>
        <end position="31"/>
    </location>
</feature>
<evidence type="ECO:0000259" key="2">
    <source>
        <dbReference type="Pfam" id="PF21743"/>
    </source>
</evidence>
<protein>
    <recommendedName>
        <fullName evidence="2">PTM/DIR17-like Tudor domain-containing protein</fullName>
    </recommendedName>
</protein>
<dbReference type="InterPro" id="IPR047365">
    <property type="entry name" value="Tudor_AtPTM-like"/>
</dbReference>
<dbReference type="Proteomes" id="UP001189429">
    <property type="component" value="Unassembled WGS sequence"/>
</dbReference>
<feature type="domain" description="PTM/DIR17-like Tudor" evidence="2">
    <location>
        <begin position="277"/>
        <end position="325"/>
    </location>
</feature>
<feature type="region of interest" description="Disordered" evidence="1">
    <location>
        <begin position="175"/>
        <end position="203"/>
    </location>
</feature>
<dbReference type="InterPro" id="IPR052920">
    <property type="entry name" value="DNA-binding_regulatory"/>
</dbReference>
<accession>A0ABN9SUE8</accession>
<dbReference type="PANTHER" id="PTHR43358:SF4">
    <property type="entry name" value="ALPHA_BETA HYDROLASE FOLD-1 DOMAIN-CONTAINING PROTEIN"/>
    <property type="match status" value="1"/>
</dbReference>
<gene>
    <name evidence="3" type="ORF">PCOR1329_LOCUS32548</name>
</gene>